<dbReference type="Pfam" id="PF00700">
    <property type="entry name" value="Flagellin_C"/>
    <property type="match status" value="1"/>
</dbReference>
<dbReference type="GO" id="GO:0009288">
    <property type="term" value="C:bacterial-type flagellum"/>
    <property type="evidence" value="ECO:0007669"/>
    <property type="project" value="UniProtKB-SubCell"/>
</dbReference>
<dbReference type="Gene3D" id="1.20.1330.10">
    <property type="entry name" value="f41 fragment of flagellin, N-terminal domain"/>
    <property type="match status" value="1"/>
</dbReference>
<keyword evidence="7" id="KW-1185">Reference proteome</keyword>
<proteinExistence type="inferred from homology"/>
<dbReference type="InterPro" id="IPR001029">
    <property type="entry name" value="Flagellin_N"/>
</dbReference>
<evidence type="ECO:0000313" key="7">
    <source>
        <dbReference type="Proteomes" id="UP000009881"/>
    </source>
</evidence>
<name>K9H7H3_9PROT</name>
<evidence type="ECO:0000256" key="2">
    <source>
        <dbReference type="ARBA" id="ARBA00023143"/>
    </source>
</evidence>
<reference evidence="6 7" key="1">
    <citation type="journal article" date="2013" name="Genome Announc.">
        <title>Draft Genome Sequence of an Alphaproteobacterium, Caenispirillum salinarum AK4(T), Isolated from a Solar Saltern.</title>
        <authorList>
            <person name="Khatri I."/>
            <person name="Singh A."/>
            <person name="Korpole S."/>
            <person name="Pinnaka A.K."/>
            <person name="Subramanian S."/>
        </authorList>
    </citation>
    <scope>NUCLEOTIDE SEQUENCE [LARGE SCALE GENOMIC DNA]</scope>
    <source>
        <strain evidence="6 7">AK4</strain>
    </source>
</reference>
<comment type="function">
    <text evidence="3">Flagellin is the subunit protein which polymerizes to form the filaments of bacterial flagella.</text>
</comment>
<dbReference type="PANTHER" id="PTHR42792">
    <property type="entry name" value="FLAGELLIN"/>
    <property type="match status" value="1"/>
</dbReference>
<dbReference type="InterPro" id="IPR042187">
    <property type="entry name" value="Flagellin_C_sub2"/>
</dbReference>
<dbReference type="PANTHER" id="PTHR42792:SF2">
    <property type="entry name" value="FLAGELLIN"/>
    <property type="match status" value="1"/>
</dbReference>
<keyword evidence="6" id="KW-0966">Cell projection</keyword>
<evidence type="ECO:0000313" key="6">
    <source>
        <dbReference type="EMBL" id="EKV26548.1"/>
    </source>
</evidence>
<organism evidence="6 7">
    <name type="scientific">Caenispirillum salinarum AK4</name>
    <dbReference type="NCBI Taxonomy" id="1238182"/>
    <lineage>
        <taxon>Bacteria</taxon>
        <taxon>Pseudomonadati</taxon>
        <taxon>Pseudomonadota</taxon>
        <taxon>Alphaproteobacteria</taxon>
        <taxon>Rhodospirillales</taxon>
        <taxon>Novispirillaceae</taxon>
        <taxon>Caenispirillum</taxon>
    </lineage>
</organism>
<dbReference type="OrthoDB" id="8328560at2"/>
<dbReference type="PATRIC" id="fig|1238182.3.peg.4276"/>
<comment type="subcellular location">
    <subcellularLocation>
        <location evidence="3">Secreted</location>
    </subcellularLocation>
    <subcellularLocation>
        <location evidence="3">Bacterial flagellum</location>
    </subcellularLocation>
</comment>
<feature type="domain" description="Flagellin N-terminal" evidence="4">
    <location>
        <begin position="5"/>
        <end position="137"/>
    </location>
</feature>
<keyword evidence="6" id="KW-0969">Cilium</keyword>
<dbReference type="InterPro" id="IPR046358">
    <property type="entry name" value="Flagellin_C"/>
</dbReference>
<protein>
    <recommendedName>
        <fullName evidence="3">Flagellin</fullName>
    </recommendedName>
</protein>
<gene>
    <name evidence="6" type="ORF">C882_2321</name>
</gene>
<accession>K9H7H3</accession>
<dbReference type="PRINTS" id="PR00207">
    <property type="entry name" value="FLAGELLIN"/>
</dbReference>
<dbReference type="SUPFAM" id="SSF64518">
    <property type="entry name" value="Phase 1 flagellin"/>
    <property type="match status" value="2"/>
</dbReference>
<dbReference type="Gene3D" id="6.10.10.10">
    <property type="entry name" value="Flagellar export chaperone, C-terminal domain"/>
    <property type="match status" value="1"/>
</dbReference>
<dbReference type="GO" id="GO:0005576">
    <property type="term" value="C:extracellular region"/>
    <property type="evidence" value="ECO:0007669"/>
    <property type="project" value="UniProtKB-SubCell"/>
</dbReference>
<dbReference type="InterPro" id="IPR001492">
    <property type="entry name" value="Flagellin"/>
</dbReference>
<evidence type="ECO:0000259" key="4">
    <source>
        <dbReference type="Pfam" id="PF00669"/>
    </source>
</evidence>
<dbReference type="EMBL" id="ANHY01000029">
    <property type="protein sequence ID" value="EKV26548.1"/>
    <property type="molecule type" value="Genomic_DNA"/>
</dbReference>
<sequence>MSSSILTNASAMTALRVLESTNQDLAKTQNRIATGLKVSNAKDNASFWAVSTTMKADVNTLKAIGDNLSLADNSLGVARNGAEQITKLIDTIKSKTTAAQEGSIDKAALQADISAALDQIAEITKSANFNGVKLLEEATDVSLLSSIGREGSNVDASYISFRSQDLSFSAGGGLESIGSLSVLDRGESLLSSATDGVAEQDMGPLQAQSWSIDADKFTFDTDNSDNDFQLVYSTGAATSDTSVTTFANATDGNDLASIMAASADVLSASWDAETGLSVNMANGYDYSAMTAITGAGITAALDNSTVYTAKAGQELTFNYTDEDGVARTLTHTLSQNITADQEGAQALVNELNGNSDFSALFNVRYDTTDSELKISAKDRDTDVTVTGWSGATFADPGEAVKFDAATFTFDTDASDNDFVLTYRDASGSTASTAIGNVDSDNLSAAATTLQGASFIKSASWDAENGLTIAFEADHSFENLALATSASASVTLDGGTAAVTTPDDTGIAVEQKQEMSFQDAPLRLGEEIAFNYSVNGTNKEVVFRVTGNDTATGTRLDEQDNPNRIVLALDAREVTFSGTTGENIASEIETALAPANLPSSFGLTSGAPAAGTNVQFAVDGDKITLTTAANGFDTLSTATTPATDYDALLDNIEEAMQTATNAASQLGSAQGRIDIQQDFISALTDSLEEGIGTLVDANMNEESARLQALQVQQQLGIQALSIANQAPQQLLSLFR</sequence>
<comment type="caution">
    <text evidence="6">The sequence shown here is derived from an EMBL/GenBank/DDBJ whole genome shotgun (WGS) entry which is preliminary data.</text>
</comment>
<comment type="similarity">
    <text evidence="1 3">Belongs to the bacterial flagellin family.</text>
</comment>
<dbReference type="RefSeq" id="WP_009542716.1">
    <property type="nucleotide sequence ID" value="NZ_ANHY01000029.1"/>
</dbReference>
<dbReference type="AlphaFoldDB" id="K9H7H3"/>
<keyword evidence="3" id="KW-0964">Secreted</keyword>
<dbReference type="Proteomes" id="UP000009881">
    <property type="component" value="Unassembled WGS sequence"/>
</dbReference>
<feature type="domain" description="Flagellin C-terminal" evidence="5">
    <location>
        <begin position="648"/>
        <end position="733"/>
    </location>
</feature>
<evidence type="ECO:0000256" key="1">
    <source>
        <dbReference type="ARBA" id="ARBA00005709"/>
    </source>
</evidence>
<dbReference type="GO" id="GO:0005198">
    <property type="term" value="F:structural molecule activity"/>
    <property type="evidence" value="ECO:0007669"/>
    <property type="project" value="UniProtKB-UniRule"/>
</dbReference>
<dbReference type="STRING" id="1238182.C882_2321"/>
<dbReference type="eggNOG" id="COG1344">
    <property type="taxonomic scope" value="Bacteria"/>
</dbReference>
<evidence type="ECO:0000256" key="3">
    <source>
        <dbReference type="RuleBase" id="RU362073"/>
    </source>
</evidence>
<keyword evidence="6" id="KW-0282">Flagellum</keyword>
<evidence type="ECO:0000259" key="5">
    <source>
        <dbReference type="Pfam" id="PF00700"/>
    </source>
</evidence>
<dbReference type="Pfam" id="PF00669">
    <property type="entry name" value="Flagellin_N"/>
    <property type="match status" value="1"/>
</dbReference>
<keyword evidence="2 3" id="KW-0975">Bacterial flagellum</keyword>